<proteinExistence type="predicted"/>
<protein>
    <submittedName>
        <fullName evidence="2">Uncharacterized protein</fullName>
    </submittedName>
</protein>
<accession>A0AC35GNG4</accession>
<evidence type="ECO:0000313" key="2">
    <source>
        <dbReference type="WBParaSite" id="PS1159_v2.g6916.t1"/>
    </source>
</evidence>
<sequence>MYAMIKEVLQAKINNFAAADISVFRSKRFPPMRRPPPPPPPKFGGRPGFGGPGSKGGPGKTTVIIIKKG</sequence>
<evidence type="ECO:0000313" key="1">
    <source>
        <dbReference type="Proteomes" id="UP000887580"/>
    </source>
</evidence>
<dbReference type="WBParaSite" id="PS1159_v2.g6916.t1">
    <property type="protein sequence ID" value="PS1159_v2.g6916.t1"/>
    <property type="gene ID" value="PS1159_v2.g6916"/>
</dbReference>
<dbReference type="Proteomes" id="UP000887580">
    <property type="component" value="Unplaced"/>
</dbReference>
<reference evidence="2" key="1">
    <citation type="submission" date="2022-11" db="UniProtKB">
        <authorList>
            <consortium name="WormBaseParasite"/>
        </authorList>
    </citation>
    <scope>IDENTIFICATION</scope>
</reference>
<organism evidence="1 2">
    <name type="scientific">Panagrolaimus sp. PS1159</name>
    <dbReference type="NCBI Taxonomy" id="55785"/>
    <lineage>
        <taxon>Eukaryota</taxon>
        <taxon>Metazoa</taxon>
        <taxon>Ecdysozoa</taxon>
        <taxon>Nematoda</taxon>
        <taxon>Chromadorea</taxon>
        <taxon>Rhabditida</taxon>
        <taxon>Tylenchina</taxon>
        <taxon>Panagrolaimomorpha</taxon>
        <taxon>Panagrolaimoidea</taxon>
        <taxon>Panagrolaimidae</taxon>
        <taxon>Panagrolaimus</taxon>
    </lineage>
</organism>
<name>A0AC35GNG4_9BILA</name>